<evidence type="ECO:0000256" key="8">
    <source>
        <dbReference type="SAM" id="Phobius"/>
    </source>
</evidence>
<evidence type="ECO:0000256" key="2">
    <source>
        <dbReference type="ARBA" id="ARBA00009965"/>
    </source>
</evidence>
<dbReference type="PRINTS" id="PR00447">
    <property type="entry name" value="NATRESASSCMP"/>
</dbReference>
<comment type="similarity">
    <text evidence="2">Belongs to the NRAMP (TC 2.A.55) family.</text>
</comment>
<keyword evidence="10" id="KW-1185">Reference proteome</keyword>
<dbReference type="GO" id="GO:0015086">
    <property type="term" value="F:cadmium ion transmembrane transporter activity"/>
    <property type="evidence" value="ECO:0007669"/>
    <property type="project" value="TreeGrafter"/>
</dbReference>
<dbReference type="PANTHER" id="PTHR11706:SF77">
    <property type="entry name" value="METAL TRANSPORTER NRAMP5"/>
    <property type="match status" value="1"/>
</dbReference>
<dbReference type="AlphaFoldDB" id="A0AAV6IPM5"/>
<dbReference type="GO" id="GO:0034755">
    <property type="term" value="P:iron ion transmembrane transport"/>
    <property type="evidence" value="ECO:0007669"/>
    <property type="project" value="TreeGrafter"/>
</dbReference>
<keyword evidence="6" id="KW-0406">Ion transport</keyword>
<evidence type="ECO:0000256" key="7">
    <source>
        <dbReference type="ARBA" id="ARBA00023136"/>
    </source>
</evidence>
<dbReference type="InterPro" id="IPR001046">
    <property type="entry name" value="NRAMP_fam"/>
</dbReference>
<keyword evidence="5 8" id="KW-1133">Transmembrane helix</keyword>
<feature type="transmembrane region" description="Helical" evidence="8">
    <location>
        <begin position="224"/>
        <end position="244"/>
    </location>
</feature>
<dbReference type="Pfam" id="PF01566">
    <property type="entry name" value="Nramp"/>
    <property type="match status" value="1"/>
</dbReference>
<keyword evidence="4 8" id="KW-0812">Transmembrane</keyword>
<evidence type="ECO:0000256" key="4">
    <source>
        <dbReference type="ARBA" id="ARBA00022692"/>
    </source>
</evidence>
<feature type="transmembrane region" description="Helical" evidence="8">
    <location>
        <begin position="283"/>
        <end position="305"/>
    </location>
</feature>
<evidence type="ECO:0000313" key="10">
    <source>
        <dbReference type="Proteomes" id="UP000823749"/>
    </source>
</evidence>
<comment type="caution">
    <text evidence="9">The sequence shown here is derived from an EMBL/GenBank/DDBJ whole genome shotgun (WGS) entry which is preliminary data.</text>
</comment>
<dbReference type="PANTHER" id="PTHR11706">
    <property type="entry name" value="SOLUTE CARRIER PROTEIN FAMILY 11 MEMBER"/>
    <property type="match status" value="1"/>
</dbReference>
<organism evidence="9 10">
    <name type="scientific">Rhododendron griersonianum</name>
    <dbReference type="NCBI Taxonomy" id="479676"/>
    <lineage>
        <taxon>Eukaryota</taxon>
        <taxon>Viridiplantae</taxon>
        <taxon>Streptophyta</taxon>
        <taxon>Embryophyta</taxon>
        <taxon>Tracheophyta</taxon>
        <taxon>Spermatophyta</taxon>
        <taxon>Magnoliopsida</taxon>
        <taxon>eudicotyledons</taxon>
        <taxon>Gunneridae</taxon>
        <taxon>Pentapetalae</taxon>
        <taxon>asterids</taxon>
        <taxon>Ericales</taxon>
        <taxon>Ericaceae</taxon>
        <taxon>Ericoideae</taxon>
        <taxon>Rhodoreae</taxon>
        <taxon>Rhododendron</taxon>
    </lineage>
</organism>
<protein>
    <submittedName>
        <fullName evidence="9">Uncharacterized protein</fullName>
    </submittedName>
</protein>
<evidence type="ECO:0000256" key="1">
    <source>
        <dbReference type="ARBA" id="ARBA00004141"/>
    </source>
</evidence>
<evidence type="ECO:0000256" key="5">
    <source>
        <dbReference type="ARBA" id="ARBA00022989"/>
    </source>
</evidence>
<comment type="subcellular location">
    <subcellularLocation>
        <location evidence="1">Membrane</location>
        <topology evidence="1">Multi-pass membrane protein</topology>
    </subcellularLocation>
</comment>
<evidence type="ECO:0000256" key="3">
    <source>
        <dbReference type="ARBA" id="ARBA00022448"/>
    </source>
</evidence>
<feature type="transmembrane region" description="Helical" evidence="8">
    <location>
        <begin position="127"/>
        <end position="150"/>
    </location>
</feature>
<dbReference type="GO" id="GO:0005384">
    <property type="term" value="F:manganese ion transmembrane transporter activity"/>
    <property type="evidence" value="ECO:0007669"/>
    <property type="project" value="TreeGrafter"/>
</dbReference>
<dbReference type="EMBL" id="JACTNZ010000009">
    <property type="protein sequence ID" value="KAG5530622.1"/>
    <property type="molecule type" value="Genomic_DNA"/>
</dbReference>
<evidence type="ECO:0000313" key="9">
    <source>
        <dbReference type="EMBL" id="KAG5530622.1"/>
    </source>
</evidence>
<proteinExistence type="inferred from homology"/>
<feature type="transmembrane region" description="Helical" evidence="8">
    <location>
        <begin position="250"/>
        <end position="271"/>
    </location>
</feature>
<dbReference type="GO" id="GO:0005886">
    <property type="term" value="C:plasma membrane"/>
    <property type="evidence" value="ECO:0007669"/>
    <property type="project" value="TreeGrafter"/>
</dbReference>
<evidence type="ECO:0000256" key="6">
    <source>
        <dbReference type="ARBA" id="ARBA00023065"/>
    </source>
</evidence>
<keyword evidence="3" id="KW-0813">Transport</keyword>
<feature type="transmembrane region" description="Helical" evidence="8">
    <location>
        <begin position="325"/>
        <end position="347"/>
    </location>
</feature>
<gene>
    <name evidence="9" type="ORF">RHGRI_025550</name>
</gene>
<keyword evidence="7 8" id="KW-0472">Membrane</keyword>
<accession>A0AAV6IPM5</accession>
<dbReference type="Proteomes" id="UP000823749">
    <property type="component" value="Chromosome 9"/>
</dbReference>
<sequence>MKAPSSATAIYSEPSLSAPFHLWLYQNRRPKSAPLGSKNCHFEDSFEIAATGHHRDTMVAEQSTAKPEDKGHDFFLNYAVRGKLRSLDLSAAAFWRVLDPPLANSIEWLQSIVTAATRDSWDACRYFLIESGFALLVAFFINVAVISVTATICSAEDVLEQCNDITLNSASFLLKNVLRKSSSTIYAIALLASGQSSTITCTYAGQFIMQGFLDLKMKRWQRNLMTRSISIAPSLIVSLVGGPAAAGNLIVISAMILSFELPFSLIPLLKFSSSASKMGPYKSSIYIIVISWILGLGIIGINVYYLSTAFVGWMIHNNIPKAATVFIAILVFPLMVIYIASVIYLMVRKDRVVTFIDTTKNNPAVLAPMEDSDLVPYREDLADIPLPE</sequence>
<feature type="transmembrane region" description="Helical" evidence="8">
    <location>
        <begin position="184"/>
        <end position="204"/>
    </location>
</feature>
<name>A0AAV6IPM5_9ERIC</name>
<reference evidence="9" key="1">
    <citation type="submission" date="2020-08" db="EMBL/GenBank/DDBJ databases">
        <title>Plant Genome Project.</title>
        <authorList>
            <person name="Zhang R.-G."/>
        </authorList>
    </citation>
    <scope>NUCLEOTIDE SEQUENCE</scope>
    <source>
        <strain evidence="9">WSP0</strain>
        <tissue evidence="9">Leaf</tissue>
    </source>
</reference>